<proteinExistence type="predicted"/>
<gene>
    <name evidence="2" type="ORF">S7711_11582</name>
</gene>
<sequence length="160" mass="18079">MSDAVETVIVAETTDNEEPQRRSARNPTPSAKAQDNQQANGEIIAATKKPTKNAKRTTPAGGEDGLDGSRKNSTYGDALLGMMHKLMEQVEELKREGKEQRTTIQKLQHEYQGIRQQSQAAVQELHRMLLESQQLNKEAQRQNQEIQRQNGETQRQLQET</sequence>
<dbReference type="HOGENOM" id="CLU_1653273_0_0_1"/>
<dbReference type="Proteomes" id="UP000028045">
    <property type="component" value="Unassembled WGS sequence"/>
</dbReference>
<evidence type="ECO:0000256" key="1">
    <source>
        <dbReference type="SAM" id="MobiDB-lite"/>
    </source>
</evidence>
<evidence type="ECO:0000313" key="3">
    <source>
        <dbReference type="Proteomes" id="UP000028045"/>
    </source>
</evidence>
<protein>
    <submittedName>
        <fullName evidence="2">Uncharacterized protein</fullName>
    </submittedName>
</protein>
<dbReference type="EMBL" id="KL648708">
    <property type="protein sequence ID" value="KEY65225.1"/>
    <property type="molecule type" value="Genomic_DNA"/>
</dbReference>
<name>A0A084AIU6_STACB</name>
<feature type="compositionally biased region" description="Polar residues" evidence="1">
    <location>
        <begin position="25"/>
        <end position="40"/>
    </location>
</feature>
<feature type="region of interest" description="Disordered" evidence="1">
    <location>
        <begin position="1"/>
        <end position="77"/>
    </location>
</feature>
<organism evidence="2 3">
    <name type="scientific">Stachybotrys chartarum (strain CBS 109288 / IBT 7711)</name>
    <name type="common">Toxic black mold</name>
    <name type="synonym">Stilbospora chartarum</name>
    <dbReference type="NCBI Taxonomy" id="1280523"/>
    <lineage>
        <taxon>Eukaryota</taxon>
        <taxon>Fungi</taxon>
        <taxon>Dikarya</taxon>
        <taxon>Ascomycota</taxon>
        <taxon>Pezizomycotina</taxon>
        <taxon>Sordariomycetes</taxon>
        <taxon>Hypocreomycetidae</taxon>
        <taxon>Hypocreales</taxon>
        <taxon>Stachybotryaceae</taxon>
        <taxon>Stachybotrys</taxon>
    </lineage>
</organism>
<reference evidence="2 3" key="1">
    <citation type="journal article" date="2014" name="BMC Genomics">
        <title>Comparative genome sequencing reveals chemotype-specific gene clusters in the toxigenic black mold Stachybotrys.</title>
        <authorList>
            <person name="Semeiks J."/>
            <person name="Borek D."/>
            <person name="Otwinowski Z."/>
            <person name="Grishin N.V."/>
        </authorList>
    </citation>
    <scope>NUCLEOTIDE SEQUENCE [LARGE SCALE GENOMIC DNA]</scope>
    <source>
        <strain evidence="3">CBS 109288 / IBT 7711</strain>
    </source>
</reference>
<dbReference type="AlphaFoldDB" id="A0A084AIU6"/>
<keyword evidence="3" id="KW-1185">Reference proteome</keyword>
<feature type="region of interest" description="Disordered" evidence="1">
    <location>
        <begin position="133"/>
        <end position="160"/>
    </location>
</feature>
<accession>A0A084AIU6</accession>
<evidence type="ECO:0000313" key="2">
    <source>
        <dbReference type="EMBL" id="KEY65225.1"/>
    </source>
</evidence>